<dbReference type="RefSeq" id="WP_077400958.1">
    <property type="nucleotide sequence ID" value="NZ_CP019650.1"/>
</dbReference>
<feature type="transmembrane region" description="Helical" evidence="1">
    <location>
        <begin position="366"/>
        <end position="390"/>
    </location>
</feature>
<evidence type="ECO:0000256" key="1">
    <source>
        <dbReference type="SAM" id="Phobius"/>
    </source>
</evidence>
<feature type="transmembrane region" description="Helical" evidence="1">
    <location>
        <begin position="277"/>
        <end position="297"/>
    </location>
</feature>
<organism evidence="2 3">
    <name type="scientific">Microbulbifer agarilyticus</name>
    <dbReference type="NCBI Taxonomy" id="260552"/>
    <lineage>
        <taxon>Bacteria</taxon>
        <taxon>Pseudomonadati</taxon>
        <taxon>Pseudomonadota</taxon>
        <taxon>Gammaproteobacteria</taxon>
        <taxon>Cellvibrionales</taxon>
        <taxon>Microbulbiferaceae</taxon>
        <taxon>Microbulbifer</taxon>
    </lineage>
</organism>
<dbReference type="OrthoDB" id="5411175at2"/>
<dbReference type="KEGG" id="maga:Mag101_03700"/>
<reference evidence="2" key="1">
    <citation type="submission" date="2017-02" db="EMBL/GenBank/DDBJ databases">
        <title>Genome of Microbulbifer agarilyticus GP101.</title>
        <authorList>
            <person name="Jung J."/>
            <person name="Bae S.S."/>
            <person name="Baek K."/>
        </authorList>
    </citation>
    <scope>NUCLEOTIDE SEQUENCE [LARGE SCALE GENOMIC DNA]</scope>
    <source>
        <strain evidence="2">GP101</strain>
    </source>
</reference>
<gene>
    <name evidence="2" type="ORF">Mag101_03700</name>
</gene>
<evidence type="ECO:0000313" key="2">
    <source>
        <dbReference type="EMBL" id="AQQ66842.1"/>
    </source>
</evidence>
<keyword evidence="1" id="KW-0472">Membrane</keyword>
<keyword evidence="3" id="KW-1185">Reference proteome</keyword>
<sequence>MAELFQSLPPWMWFVIALVALFLARRPAHQGIYALARFFHQSLRLGANAVGAAETRLQLRNREVLLAAGREATERQLERDFGRIEAAMKKDLAQYPSLHRRLCEQLTTIDEDYVRSAEVPPEPTNWAKAIKAVAEIPSKHDGVVGDVLETIHGSMRKAEGRALEAYRESARERHLLLKRMMPGWRGILTSLGDMHKTVTTVQQRSKAIDGHMERYEEILQGSDRALRILSSSSLIQFFIATLVLAMVAGGVLVNFHLIARPMAEIVGSASSLGAFKLADISALVIIFMQISLGVLVMESLRITRMFPAVGALADKLRNRIKSTALVLLVLFATMEAGLAYMRDILLQQDLAQGAALAGSDAVGSPVHWITVAVQMGMGFFLPFALAFMAIPLERFVLSLRTVVGVVSTFTLRLLSMALRLTGAAVTGLGGMLVRVYDIVIFFPLWLEALLLRWREQRAARLAANLTASELSENA</sequence>
<accession>A0A1Q2M3P9</accession>
<dbReference type="STRING" id="260552.Mag101_03700"/>
<dbReference type="AlphaFoldDB" id="A0A1Q2M3P9"/>
<protein>
    <submittedName>
        <fullName evidence="2">Uncharacterized protein</fullName>
    </submittedName>
</protein>
<feature type="transmembrane region" description="Helical" evidence="1">
    <location>
        <begin position="402"/>
        <end position="425"/>
    </location>
</feature>
<feature type="transmembrane region" description="Helical" evidence="1">
    <location>
        <begin position="6"/>
        <end position="24"/>
    </location>
</feature>
<feature type="transmembrane region" description="Helical" evidence="1">
    <location>
        <begin position="324"/>
        <end position="341"/>
    </location>
</feature>
<name>A0A1Q2M3P9_9GAMM</name>
<keyword evidence="1" id="KW-0812">Transmembrane</keyword>
<keyword evidence="1" id="KW-1133">Transmembrane helix</keyword>
<dbReference type="EMBL" id="CP019650">
    <property type="protein sequence ID" value="AQQ66842.1"/>
    <property type="molecule type" value="Genomic_DNA"/>
</dbReference>
<feature type="transmembrane region" description="Helical" evidence="1">
    <location>
        <begin position="431"/>
        <end position="451"/>
    </location>
</feature>
<dbReference type="Proteomes" id="UP000188219">
    <property type="component" value="Chromosome"/>
</dbReference>
<feature type="transmembrane region" description="Helical" evidence="1">
    <location>
        <begin position="234"/>
        <end position="257"/>
    </location>
</feature>
<proteinExistence type="predicted"/>
<dbReference type="eggNOG" id="ENOG502Z7P5">
    <property type="taxonomic scope" value="Bacteria"/>
</dbReference>
<evidence type="ECO:0000313" key="3">
    <source>
        <dbReference type="Proteomes" id="UP000188219"/>
    </source>
</evidence>